<reference evidence="2" key="1">
    <citation type="journal article" date="2023" name="Plant J.">
        <title>Genome sequences and population genomics provide insights into the demographic history, inbreeding, and mutation load of two 'living fossil' tree species of Dipteronia.</title>
        <authorList>
            <person name="Feng Y."/>
            <person name="Comes H.P."/>
            <person name="Chen J."/>
            <person name="Zhu S."/>
            <person name="Lu R."/>
            <person name="Zhang X."/>
            <person name="Li P."/>
            <person name="Qiu J."/>
            <person name="Olsen K.M."/>
            <person name="Qiu Y."/>
        </authorList>
    </citation>
    <scope>NUCLEOTIDE SEQUENCE</scope>
    <source>
        <strain evidence="2">KIB01</strain>
    </source>
</reference>
<comment type="caution">
    <text evidence="2">The sequence shown here is derived from an EMBL/GenBank/DDBJ whole genome shotgun (WGS) entry which is preliminary data.</text>
</comment>
<dbReference type="EMBL" id="JANJYI010000008">
    <property type="protein sequence ID" value="KAK2639659.1"/>
    <property type="molecule type" value="Genomic_DNA"/>
</dbReference>
<keyword evidence="3" id="KW-1185">Reference proteome</keyword>
<evidence type="ECO:0000313" key="2">
    <source>
        <dbReference type="EMBL" id="KAK2639659.1"/>
    </source>
</evidence>
<dbReference type="Pfam" id="PF03216">
    <property type="entry name" value="Rhabdo_ncap_2"/>
    <property type="match status" value="1"/>
</dbReference>
<organism evidence="2 3">
    <name type="scientific">Dipteronia dyeriana</name>
    <dbReference type="NCBI Taxonomy" id="168575"/>
    <lineage>
        <taxon>Eukaryota</taxon>
        <taxon>Viridiplantae</taxon>
        <taxon>Streptophyta</taxon>
        <taxon>Embryophyta</taxon>
        <taxon>Tracheophyta</taxon>
        <taxon>Spermatophyta</taxon>
        <taxon>Magnoliopsida</taxon>
        <taxon>eudicotyledons</taxon>
        <taxon>Gunneridae</taxon>
        <taxon>Pentapetalae</taxon>
        <taxon>rosids</taxon>
        <taxon>malvids</taxon>
        <taxon>Sapindales</taxon>
        <taxon>Sapindaceae</taxon>
        <taxon>Hippocastanoideae</taxon>
        <taxon>Acereae</taxon>
        <taxon>Dipteronia</taxon>
    </lineage>
</organism>
<accession>A0AAD9WQ69</accession>
<sequence>MRLHARRPDSFIKSIKGMQERFKGWYAAGHNVIDSFELEESMANSIKHAFERRPEVISTWVMWVAYNENETDTGNINKGLMEYLSGQVFQYTRMHAVTLTLAIQKETKCDMAFLLRQLNCPMTREAVQAIDHLLQNHELVKEKPGRKTYFRYARVWDSGYFWELQSKNCPQLVYVVAKTLKNVLPTGASSDPTKIYCIKDMWEVMKKRLDGVTTNLSELLISLNAADNQSRSICDRLRS</sequence>
<name>A0AAD9WQ69_9ROSI</name>
<evidence type="ECO:0000256" key="1">
    <source>
        <dbReference type="ARBA" id="ARBA00004328"/>
    </source>
</evidence>
<protein>
    <submittedName>
        <fullName evidence="2">Uncharacterized protein</fullName>
    </submittedName>
</protein>
<gene>
    <name evidence="2" type="ORF">Ddye_027454</name>
</gene>
<comment type="subcellular location">
    <subcellularLocation>
        <location evidence="1">Virion</location>
    </subcellularLocation>
</comment>
<dbReference type="AlphaFoldDB" id="A0AAD9WQ69"/>
<dbReference type="InterPro" id="IPR004902">
    <property type="entry name" value="Rhabdo_ncap_2"/>
</dbReference>
<dbReference type="Proteomes" id="UP001280121">
    <property type="component" value="Unassembled WGS sequence"/>
</dbReference>
<evidence type="ECO:0000313" key="3">
    <source>
        <dbReference type="Proteomes" id="UP001280121"/>
    </source>
</evidence>
<proteinExistence type="predicted"/>